<accession>A0A2P2NFF4</accession>
<reference evidence="2" key="1">
    <citation type="submission" date="2018-02" db="EMBL/GenBank/DDBJ databases">
        <title>Rhizophora mucronata_Transcriptome.</title>
        <authorList>
            <person name="Meera S.P."/>
            <person name="Sreeshan A."/>
            <person name="Augustine A."/>
        </authorList>
    </citation>
    <scope>NUCLEOTIDE SEQUENCE</scope>
    <source>
        <tissue evidence="2">Leaf</tissue>
    </source>
</reference>
<organism evidence="2">
    <name type="scientific">Rhizophora mucronata</name>
    <name type="common">Asiatic mangrove</name>
    <dbReference type="NCBI Taxonomy" id="61149"/>
    <lineage>
        <taxon>Eukaryota</taxon>
        <taxon>Viridiplantae</taxon>
        <taxon>Streptophyta</taxon>
        <taxon>Embryophyta</taxon>
        <taxon>Tracheophyta</taxon>
        <taxon>Spermatophyta</taxon>
        <taxon>Magnoliopsida</taxon>
        <taxon>eudicotyledons</taxon>
        <taxon>Gunneridae</taxon>
        <taxon>Pentapetalae</taxon>
        <taxon>rosids</taxon>
        <taxon>fabids</taxon>
        <taxon>Malpighiales</taxon>
        <taxon>Rhizophoraceae</taxon>
        <taxon>Rhizophora</taxon>
    </lineage>
</organism>
<name>A0A2P2NFF4_RHIMU</name>
<evidence type="ECO:0000256" key="1">
    <source>
        <dbReference type="SAM" id="MobiDB-lite"/>
    </source>
</evidence>
<proteinExistence type="predicted"/>
<protein>
    <submittedName>
        <fullName evidence="2">Uncharacterized protein At1g04910</fullName>
    </submittedName>
</protein>
<feature type="region of interest" description="Disordered" evidence="1">
    <location>
        <begin position="52"/>
        <end position="77"/>
    </location>
</feature>
<dbReference type="EMBL" id="GGEC01060727">
    <property type="protein sequence ID" value="MBX41211.1"/>
    <property type="molecule type" value="Transcribed_RNA"/>
</dbReference>
<sequence length="77" mass="8520">MLYRFMNSLYSFLAFGRIVGLCPKYLLLPANILAILPLLLVTKTSLSSQTMKSSAAMREENDENGSNSSLLAKVSFE</sequence>
<dbReference type="AlphaFoldDB" id="A0A2P2NFF4"/>
<evidence type="ECO:0000313" key="2">
    <source>
        <dbReference type="EMBL" id="MBX41211.1"/>
    </source>
</evidence>